<organism evidence="3 4">
    <name type="scientific">Pontiella agarivorans</name>
    <dbReference type="NCBI Taxonomy" id="3038953"/>
    <lineage>
        <taxon>Bacteria</taxon>
        <taxon>Pseudomonadati</taxon>
        <taxon>Kiritimatiellota</taxon>
        <taxon>Kiritimatiellia</taxon>
        <taxon>Kiritimatiellales</taxon>
        <taxon>Pontiellaceae</taxon>
        <taxon>Pontiella</taxon>
    </lineage>
</organism>
<dbReference type="RefSeq" id="WP_322608398.1">
    <property type="nucleotide sequence ID" value="NZ_JARVCO010000010.1"/>
</dbReference>
<feature type="domain" description="3-keto-alpha-glucoside-1,2-lyase/3-keto-2-hydroxy-glucal hydratase" evidence="2">
    <location>
        <begin position="64"/>
        <end position="265"/>
    </location>
</feature>
<keyword evidence="4" id="KW-1185">Reference proteome</keyword>
<comment type="caution">
    <text evidence="3">The sequence shown here is derived from an EMBL/GenBank/DDBJ whole genome shotgun (WGS) entry which is preliminary data.</text>
</comment>
<dbReference type="Gene3D" id="2.60.120.560">
    <property type="entry name" value="Exo-inulinase, domain 1"/>
    <property type="match status" value="1"/>
</dbReference>
<evidence type="ECO:0000259" key="2">
    <source>
        <dbReference type="Pfam" id="PF06439"/>
    </source>
</evidence>
<gene>
    <name evidence="3" type="ORF">P9H32_08160</name>
</gene>
<proteinExistence type="predicted"/>
<name>A0ABU5MWK6_9BACT</name>
<accession>A0ABU5MWK6</accession>
<dbReference type="Pfam" id="PF06439">
    <property type="entry name" value="3keto-disac_hyd"/>
    <property type="match status" value="1"/>
</dbReference>
<dbReference type="EMBL" id="JARVCO010000010">
    <property type="protein sequence ID" value="MDZ8118600.1"/>
    <property type="molecule type" value="Genomic_DNA"/>
</dbReference>
<evidence type="ECO:0000313" key="4">
    <source>
        <dbReference type="Proteomes" id="UP001290861"/>
    </source>
</evidence>
<evidence type="ECO:0000256" key="1">
    <source>
        <dbReference type="SAM" id="SignalP"/>
    </source>
</evidence>
<protein>
    <submittedName>
        <fullName evidence="3">DUF1080 domain-containing protein</fullName>
    </submittedName>
</protein>
<dbReference type="Proteomes" id="UP001290861">
    <property type="component" value="Unassembled WGS sequence"/>
</dbReference>
<dbReference type="InterPro" id="IPR010496">
    <property type="entry name" value="AL/BT2_dom"/>
</dbReference>
<feature type="signal peptide" evidence="1">
    <location>
        <begin position="1"/>
        <end position="19"/>
    </location>
</feature>
<keyword evidence="1" id="KW-0732">Signal</keyword>
<evidence type="ECO:0000313" key="3">
    <source>
        <dbReference type="EMBL" id="MDZ8118600.1"/>
    </source>
</evidence>
<reference evidence="3 4" key="1">
    <citation type="journal article" date="2024" name="Appl. Environ. Microbiol.">
        <title>Pontiella agarivorans sp. nov., a novel marine anaerobic bacterium capable of degrading macroalgal polysaccharides and fixing nitrogen.</title>
        <authorList>
            <person name="Liu N."/>
            <person name="Kivenson V."/>
            <person name="Peng X."/>
            <person name="Cui Z."/>
            <person name="Lankiewicz T.S."/>
            <person name="Gosselin K.M."/>
            <person name="English C.J."/>
            <person name="Blair E.M."/>
            <person name="O'Malley M.A."/>
            <person name="Valentine D.L."/>
        </authorList>
    </citation>
    <scope>NUCLEOTIDE SEQUENCE [LARGE SCALE GENOMIC DNA]</scope>
    <source>
        <strain evidence="3 4">NLcol2</strain>
    </source>
</reference>
<feature type="chain" id="PRO_5045844279" evidence="1">
    <location>
        <begin position="20"/>
        <end position="267"/>
    </location>
</feature>
<sequence length="267" mass="29529">MKKTILAFTVLAAAVSVFAAGKKNPHANNPFLPDGYRVHDANRPLPPVVTPGKTAALAPSDAYVLFDGTDLTEWVGTVSTNKKKRYNPTGEALWKVQDGYMEINGTGSLISKKQFGDCQIHLEWMAPNSPNDLSKKSQSRGNSGVFIMGKYEIQVLDCYENTSYADGMTAALYGQHPALANACRPAGEWQTYDIIFRAPRFDGDKVISPAAATVIHNGVVVQHNTEFLGLSTYKKLPKYIPHPEKGPLLLQDHNNPIRYRNIWVREL</sequence>